<proteinExistence type="predicted"/>
<sequence>MGSAAAASSSKPKKNSVVDRRKRKNPKSRKRRRVSSSPSSSSSVPDDVSRRQGSSRRKTEKKRGRDEKRSIKRKRRKSRHRSVSSASRDSSGSSDRSRSPIRHHRDDRKGKLKKVKRGRKLDVAVRSSKNRYRSPSCSTSSGRETQNNTRRIHNYREDKQKKREYSRQIGSSSSIESREVVDERCVGEGRKIDNEINKLNYDDLPPANTGRNVESFEQDWAADSGSLQGAVEMDRWMSERNIRNDSYFDQFEDSERQTSEFYNQLEFNSNASMRMKSEIVATCNHDSESEDLELILRNKALENLKKLRSVSAADESSEIPNESAKKTSEKPHESAKKINSSSESGSIISKHEQSQAGVLSDESNMNTVNKLTPMELNYSTCQKEIAFSHLNESRISKQLESSKRSQNTSNHPNLIENSPEKISYRQSPRRSSSEKDAIVGFGSGSSLRAEVSLGEELASGNTFPNEKEKAQETNDNVKEFQSGSQFEKKTFSRIHDGETVQVSYKVYIPNKAPALARRKLQR</sequence>
<feature type="compositionally biased region" description="Basic residues" evidence="1">
    <location>
        <begin position="99"/>
        <end position="119"/>
    </location>
</feature>
<feature type="compositionally biased region" description="Basic and acidic residues" evidence="1">
    <location>
        <begin position="154"/>
        <end position="166"/>
    </location>
</feature>
<feature type="compositionally biased region" description="Polar residues" evidence="1">
    <location>
        <begin position="133"/>
        <end position="149"/>
    </location>
</feature>
<evidence type="ECO:0000313" key="2">
    <source>
        <dbReference type="EMBL" id="KAK8968676.1"/>
    </source>
</evidence>
<dbReference type="EMBL" id="JBBWWR010000004">
    <property type="protein sequence ID" value="KAK8968676.1"/>
    <property type="molecule type" value="Genomic_DNA"/>
</dbReference>
<feature type="compositionally biased region" description="Low complexity" evidence="1">
    <location>
        <begin position="337"/>
        <end position="348"/>
    </location>
</feature>
<feature type="compositionally biased region" description="Basic residues" evidence="1">
    <location>
        <begin position="70"/>
        <end position="82"/>
    </location>
</feature>
<organism evidence="2 3">
    <name type="scientific">Platanthera guangdongensis</name>
    <dbReference type="NCBI Taxonomy" id="2320717"/>
    <lineage>
        <taxon>Eukaryota</taxon>
        <taxon>Viridiplantae</taxon>
        <taxon>Streptophyta</taxon>
        <taxon>Embryophyta</taxon>
        <taxon>Tracheophyta</taxon>
        <taxon>Spermatophyta</taxon>
        <taxon>Magnoliopsida</taxon>
        <taxon>Liliopsida</taxon>
        <taxon>Asparagales</taxon>
        <taxon>Orchidaceae</taxon>
        <taxon>Orchidoideae</taxon>
        <taxon>Orchideae</taxon>
        <taxon>Orchidinae</taxon>
        <taxon>Platanthera</taxon>
    </lineage>
</organism>
<feature type="compositionally biased region" description="Polar residues" evidence="1">
    <location>
        <begin position="404"/>
        <end position="416"/>
    </location>
</feature>
<gene>
    <name evidence="2" type="ORF">KSP40_PGU013102</name>
</gene>
<feature type="region of interest" description="Disordered" evidence="1">
    <location>
        <begin position="457"/>
        <end position="477"/>
    </location>
</feature>
<feature type="compositionally biased region" description="Low complexity" evidence="1">
    <location>
        <begin position="1"/>
        <end position="10"/>
    </location>
</feature>
<dbReference type="Proteomes" id="UP001412067">
    <property type="component" value="Unassembled WGS sequence"/>
</dbReference>
<feature type="compositionally biased region" description="Polar residues" evidence="1">
    <location>
        <begin position="354"/>
        <end position="363"/>
    </location>
</feature>
<feature type="compositionally biased region" description="Basic residues" evidence="1">
    <location>
        <begin position="20"/>
        <end position="34"/>
    </location>
</feature>
<feature type="compositionally biased region" description="Low complexity" evidence="1">
    <location>
        <begin position="35"/>
        <end position="46"/>
    </location>
</feature>
<dbReference type="PANTHER" id="PTHR36808:SF1">
    <property type="entry name" value="TRANSCRIPTIONAL REGULATOR ATRX-LIKE PROTEIN"/>
    <property type="match status" value="1"/>
</dbReference>
<feature type="region of interest" description="Disordered" evidence="1">
    <location>
        <begin position="396"/>
        <end position="440"/>
    </location>
</feature>
<evidence type="ECO:0000256" key="1">
    <source>
        <dbReference type="SAM" id="MobiDB-lite"/>
    </source>
</evidence>
<accession>A0ABR2MZ43</accession>
<feature type="compositionally biased region" description="Basic residues" evidence="1">
    <location>
        <begin position="53"/>
        <end position="62"/>
    </location>
</feature>
<evidence type="ECO:0000313" key="3">
    <source>
        <dbReference type="Proteomes" id="UP001412067"/>
    </source>
</evidence>
<keyword evidence="3" id="KW-1185">Reference proteome</keyword>
<feature type="compositionally biased region" description="Low complexity" evidence="1">
    <location>
        <begin position="83"/>
        <end position="94"/>
    </location>
</feature>
<feature type="compositionally biased region" description="Basic and acidic residues" evidence="1">
    <location>
        <begin position="323"/>
        <end position="336"/>
    </location>
</feature>
<feature type="region of interest" description="Disordered" evidence="1">
    <location>
        <begin position="308"/>
        <end position="363"/>
    </location>
</feature>
<feature type="compositionally biased region" description="Basic and acidic residues" evidence="1">
    <location>
        <begin position="465"/>
        <end position="477"/>
    </location>
</feature>
<protein>
    <submittedName>
        <fullName evidence="2">Uncharacterized protein</fullName>
    </submittedName>
</protein>
<dbReference type="PANTHER" id="PTHR36808">
    <property type="entry name" value="TRANSCRIPTIONAL REGULATOR ATRX-LIKE PROTEIN"/>
    <property type="match status" value="1"/>
</dbReference>
<reference evidence="2 3" key="1">
    <citation type="journal article" date="2022" name="Nat. Plants">
        <title>Genomes of leafy and leafless Platanthera orchids illuminate the evolution of mycoheterotrophy.</title>
        <authorList>
            <person name="Li M.H."/>
            <person name="Liu K.W."/>
            <person name="Li Z."/>
            <person name="Lu H.C."/>
            <person name="Ye Q.L."/>
            <person name="Zhang D."/>
            <person name="Wang J.Y."/>
            <person name="Li Y.F."/>
            <person name="Zhong Z.M."/>
            <person name="Liu X."/>
            <person name="Yu X."/>
            <person name="Liu D.K."/>
            <person name="Tu X.D."/>
            <person name="Liu B."/>
            <person name="Hao Y."/>
            <person name="Liao X.Y."/>
            <person name="Jiang Y.T."/>
            <person name="Sun W.H."/>
            <person name="Chen J."/>
            <person name="Chen Y.Q."/>
            <person name="Ai Y."/>
            <person name="Zhai J.W."/>
            <person name="Wu S.S."/>
            <person name="Zhou Z."/>
            <person name="Hsiao Y.Y."/>
            <person name="Wu W.L."/>
            <person name="Chen Y.Y."/>
            <person name="Lin Y.F."/>
            <person name="Hsu J.L."/>
            <person name="Li C.Y."/>
            <person name="Wang Z.W."/>
            <person name="Zhao X."/>
            <person name="Zhong W.Y."/>
            <person name="Ma X.K."/>
            <person name="Ma L."/>
            <person name="Huang J."/>
            <person name="Chen G.Z."/>
            <person name="Huang M.Z."/>
            <person name="Huang L."/>
            <person name="Peng D.H."/>
            <person name="Luo Y.B."/>
            <person name="Zou S.Q."/>
            <person name="Chen S.P."/>
            <person name="Lan S."/>
            <person name="Tsai W.C."/>
            <person name="Van de Peer Y."/>
            <person name="Liu Z.J."/>
        </authorList>
    </citation>
    <scope>NUCLEOTIDE SEQUENCE [LARGE SCALE GENOMIC DNA]</scope>
    <source>
        <strain evidence="2">Lor288</strain>
    </source>
</reference>
<name>A0ABR2MZ43_9ASPA</name>
<comment type="caution">
    <text evidence="2">The sequence shown here is derived from an EMBL/GenBank/DDBJ whole genome shotgun (WGS) entry which is preliminary data.</text>
</comment>
<feature type="region of interest" description="Disordered" evidence="1">
    <location>
        <begin position="1"/>
        <end position="182"/>
    </location>
</feature>